<dbReference type="Proteomes" id="UP000193218">
    <property type="component" value="Unassembled WGS sequence"/>
</dbReference>
<keyword evidence="9" id="KW-0119">Carbohydrate metabolism</keyword>
<organism evidence="13 14">
    <name type="scientific">Kockovaella imperatae</name>
    <dbReference type="NCBI Taxonomy" id="4999"/>
    <lineage>
        <taxon>Eukaryota</taxon>
        <taxon>Fungi</taxon>
        <taxon>Dikarya</taxon>
        <taxon>Basidiomycota</taxon>
        <taxon>Agaricomycotina</taxon>
        <taxon>Tremellomycetes</taxon>
        <taxon>Tremellales</taxon>
        <taxon>Cuniculitremaceae</taxon>
        <taxon>Kockovaella</taxon>
    </lineage>
</organism>
<dbReference type="InterPro" id="IPR007934">
    <property type="entry name" value="AbfB_ABD"/>
</dbReference>
<dbReference type="GO" id="GO:0045490">
    <property type="term" value="P:pectin catabolic process"/>
    <property type="evidence" value="ECO:0007669"/>
    <property type="project" value="TreeGrafter"/>
</dbReference>
<feature type="chain" id="PRO_5012440523" description="Alpha-L-arabinofuranosidase" evidence="10">
    <location>
        <begin position="16"/>
        <end position="504"/>
    </location>
</feature>
<evidence type="ECO:0000256" key="4">
    <source>
        <dbReference type="ARBA" id="ARBA00022801"/>
    </source>
</evidence>
<dbReference type="Pfam" id="PF09206">
    <property type="entry name" value="ArabFuran-catal"/>
    <property type="match status" value="1"/>
</dbReference>
<dbReference type="AlphaFoldDB" id="A0A1Y1UBD9"/>
<dbReference type="EMBL" id="NBSH01000011">
    <property type="protein sequence ID" value="ORX35339.1"/>
    <property type="molecule type" value="Genomic_DNA"/>
</dbReference>
<feature type="active site" description="Proton donor" evidence="7">
    <location>
        <position position="302"/>
    </location>
</feature>
<proteinExistence type="inferred from homology"/>
<dbReference type="Pfam" id="PF05270">
    <property type="entry name" value="AbfB"/>
    <property type="match status" value="1"/>
</dbReference>
<keyword evidence="14" id="KW-1185">Reference proteome</keyword>
<feature type="disulfide bond" evidence="8">
    <location>
        <begin position="399"/>
        <end position="443"/>
    </location>
</feature>
<feature type="disulfide bond" evidence="8">
    <location>
        <begin position="26"/>
        <end position="36"/>
    </location>
</feature>
<feature type="signal peptide" evidence="10">
    <location>
        <begin position="1"/>
        <end position="15"/>
    </location>
</feature>
<dbReference type="InterPro" id="IPR038964">
    <property type="entry name" value="ABFB"/>
</dbReference>
<keyword evidence="9" id="KW-0858">Xylan degradation</keyword>
<evidence type="ECO:0000256" key="6">
    <source>
        <dbReference type="ARBA" id="ARBA00023295"/>
    </source>
</evidence>
<dbReference type="UniPathway" id="UPA00667"/>
<dbReference type="EC" id="3.2.1.55" evidence="9"/>
<evidence type="ECO:0000256" key="10">
    <source>
        <dbReference type="SAM" id="SignalP"/>
    </source>
</evidence>
<evidence type="ECO:0000256" key="2">
    <source>
        <dbReference type="ARBA" id="ARBA00006963"/>
    </source>
</evidence>
<evidence type="ECO:0000313" key="14">
    <source>
        <dbReference type="Proteomes" id="UP000193218"/>
    </source>
</evidence>
<dbReference type="InterPro" id="IPR036195">
    <property type="entry name" value="AbfB_ABD_sf"/>
</dbReference>
<feature type="domain" description="Alpha-L-arabinofuranosidase B arabinose-binding" evidence="11">
    <location>
        <begin position="364"/>
        <end position="499"/>
    </location>
</feature>
<keyword evidence="6 9" id="KW-0326">Glycosidase</keyword>
<feature type="disulfide bond" evidence="8">
    <location>
        <begin position="86"/>
        <end position="91"/>
    </location>
</feature>
<dbReference type="GO" id="GO:0045493">
    <property type="term" value="P:xylan catabolic process"/>
    <property type="evidence" value="ECO:0007669"/>
    <property type="project" value="UniProtKB-KW"/>
</dbReference>
<feature type="active site" description="Nucleophile" evidence="7">
    <location>
        <position position="227"/>
    </location>
</feature>
<dbReference type="RefSeq" id="XP_021869529.1">
    <property type="nucleotide sequence ID" value="XM_022017521.1"/>
</dbReference>
<evidence type="ECO:0000256" key="9">
    <source>
        <dbReference type="RuleBase" id="RU367111"/>
    </source>
</evidence>
<dbReference type="InParanoid" id="A0A1Y1UBD9"/>
<evidence type="ECO:0000256" key="1">
    <source>
        <dbReference type="ARBA" id="ARBA00001462"/>
    </source>
</evidence>
<evidence type="ECO:0000259" key="12">
    <source>
        <dbReference type="Pfam" id="PF09206"/>
    </source>
</evidence>
<dbReference type="GO" id="GO:0031222">
    <property type="term" value="P:arabinan catabolic process"/>
    <property type="evidence" value="ECO:0007669"/>
    <property type="project" value="UniProtKB-UniRule"/>
</dbReference>
<dbReference type="PANTHER" id="PTHR39447:SF2">
    <property type="entry name" value="ALPHA-L-ARABINOFURANOSIDASE B"/>
    <property type="match status" value="1"/>
</dbReference>
<dbReference type="Gene3D" id="2.80.10.50">
    <property type="match status" value="1"/>
</dbReference>
<comment type="catalytic activity">
    <reaction evidence="1 9">
        <text>Hydrolysis of terminal non-reducing alpha-L-arabinofuranoside residues in alpha-L-arabinosides.</text>
        <dbReference type="EC" id="3.2.1.55"/>
    </reaction>
</comment>
<keyword evidence="3 10" id="KW-0732">Signal</keyword>
<dbReference type="InterPro" id="IPR015289">
    <property type="entry name" value="A-L-arabinofuranosidase_B_cat"/>
</dbReference>
<keyword evidence="9" id="KW-0624">Polysaccharide degradation</keyword>
<accession>A0A1Y1UBD9</accession>
<comment type="similarity">
    <text evidence="2 9">Belongs to the glycosyl hydrolase 54 family.</text>
</comment>
<dbReference type="GO" id="GO:0046556">
    <property type="term" value="F:alpha-L-arabinofuranosidase activity"/>
    <property type="evidence" value="ECO:0007669"/>
    <property type="project" value="UniProtKB-UniRule"/>
</dbReference>
<sequence length="504" mass="53879">MDLISSALPIRLLHALGLAAVAPGVCDIYASGDTPCVAAHSTTRALYSSYRGPLYQVTRGSDDKTVDITPLKVGGVANSRIQDKFCRATTCEISIIYDQSGNQNHLTRAPGGGADIGEYPGGYDILASAVAAPVTVQGHKVYGVFTPQGAGYRCNTPTNVPVGNEAEGIYAVLDGTHYNGECCYDYGNAETTTNDEGKTTMETIYFGGGNEYVDGHEAGPWVMADLEDGLFGSDIRGKVPAQPPLNHRFVMGIVKGANYNLWTIRAGDASAGSLHTAYSGRRPEGYYPMNKKGAVLLGVGGDNSFRGVGTFYEGALTAGYPRDDIEDRVQANIVSAEYGTISSSTGPEIEIGSRVSFDSGFGFVSHNGPNVTLLGNLSTGSVSKASTFIVREGNGDKTCFSFESVVEPGHYLRQANYTIFVDSPDSTRDSPSKNKFEEDSTFCTEPALDGSDGVSLRSWNFPTRYLRTHGKHNSLHIAQHGGAEDWDSVKNFYDETSWAIVESA</sequence>
<dbReference type="SUPFAM" id="SSF110221">
    <property type="entry name" value="AbfB domain"/>
    <property type="match status" value="1"/>
</dbReference>
<feature type="domain" description="Alpha-L-arabinofuranosidase B catalytic" evidence="12">
    <location>
        <begin position="26"/>
        <end position="338"/>
    </location>
</feature>
<comment type="subcellular location">
    <subcellularLocation>
        <location evidence="9">Secreted</location>
    </subcellularLocation>
</comment>
<keyword evidence="9" id="KW-0964">Secreted</keyword>
<evidence type="ECO:0000256" key="7">
    <source>
        <dbReference type="PIRSR" id="PIRSR638964-1"/>
    </source>
</evidence>
<name>A0A1Y1UBD9_9TREE</name>
<evidence type="ECO:0000259" key="11">
    <source>
        <dbReference type="Pfam" id="PF05270"/>
    </source>
</evidence>
<evidence type="ECO:0000256" key="3">
    <source>
        <dbReference type="ARBA" id="ARBA00022729"/>
    </source>
</evidence>
<dbReference type="GO" id="GO:0046373">
    <property type="term" value="P:L-arabinose metabolic process"/>
    <property type="evidence" value="ECO:0007669"/>
    <property type="project" value="UniProtKB-UniRule"/>
</dbReference>
<comment type="caution">
    <text evidence="13">The sequence shown here is derived from an EMBL/GenBank/DDBJ whole genome shotgun (WGS) entry which is preliminary data.</text>
</comment>
<keyword evidence="8" id="KW-1015">Disulfide bond</keyword>
<dbReference type="SUPFAM" id="SSF49899">
    <property type="entry name" value="Concanavalin A-like lectins/glucanases"/>
    <property type="match status" value="1"/>
</dbReference>
<dbReference type="GeneID" id="33559330"/>
<dbReference type="InterPro" id="IPR013320">
    <property type="entry name" value="ConA-like_dom_sf"/>
</dbReference>
<evidence type="ECO:0000256" key="8">
    <source>
        <dbReference type="PIRSR" id="PIRSR638964-3"/>
    </source>
</evidence>
<keyword evidence="5" id="KW-0325">Glycoprotein</keyword>
<dbReference type="GO" id="GO:0005576">
    <property type="term" value="C:extracellular region"/>
    <property type="evidence" value="ECO:0007669"/>
    <property type="project" value="UniProtKB-SubCell"/>
</dbReference>
<reference evidence="13 14" key="1">
    <citation type="submission" date="2017-03" db="EMBL/GenBank/DDBJ databases">
        <title>Widespread Adenine N6-methylation of Active Genes in Fungi.</title>
        <authorList>
            <consortium name="DOE Joint Genome Institute"/>
            <person name="Mondo S.J."/>
            <person name="Dannebaum R.O."/>
            <person name="Kuo R.C."/>
            <person name="Louie K.B."/>
            <person name="Bewick A.J."/>
            <person name="Labutti K."/>
            <person name="Haridas S."/>
            <person name="Kuo A."/>
            <person name="Salamov A."/>
            <person name="Ahrendt S.R."/>
            <person name="Lau R."/>
            <person name="Bowen B.P."/>
            <person name="Lipzen A."/>
            <person name="Sullivan W."/>
            <person name="Andreopoulos W.B."/>
            <person name="Clum A."/>
            <person name="Lindquist E."/>
            <person name="Daum C."/>
            <person name="Northen T.R."/>
            <person name="Ramamoorthy G."/>
            <person name="Schmitz R.J."/>
            <person name="Gryganskyi A."/>
            <person name="Culley D."/>
            <person name="Magnuson J."/>
            <person name="James T.Y."/>
            <person name="O'Malley M.A."/>
            <person name="Stajich J.E."/>
            <person name="Spatafora J.W."/>
            <person name="Visel A."/>
            <person name="Grigoriev I.V."/>
        </authorList>
    </citation>
    <scope>NUCLEOTIDE SEQUENCE [LARGE SCALE GENOMIC DNA]</scope>
    <source>
        <strain evidence="13 14">NRRL Y-17943</strain>
    </source>
</reference>
<gene>
    <name evidence="13" type="ORF">BD324DRAFT_642998</name>
</gene>
<feature type="disulfide bond" evidence="8">
    <location>
        <begin position="182"/>
        <end position="183"/>
    </location>
</feature>
<comment type="pathway">
    <text evidence="9">Glycan metabolism; L-arabinan degradation.</text>
</comment>
<keyword evidence="4 9" id="KW-0378">Hydrolase</keyword>
<evidence type="ECO:0000256" key="5">
    <source>
        <dbReference type="ARBA" id="ARBA00023180"/>
    </source>
</evidence>
<dbReference type="STRING" id="4999.A0A1Y1UBD9"/>
<dbReference type="OrthoDB" id="157622at2759"/>
<dbReference type="Gene3D" id="2.60.120.200">
    <property type="match status" value="1"/>
</dbReference>
<protein>
    <recommendedName>
        <fullName evidence="9">Alpha-L-arabinofuranosidase</fullName>
        <ecNumber evidence="9">3.2.1.55</ecNumber>
    </recommendedName>
</protein>
<evidence type="ECO:0000313" key="13">
    <source>
        <dbReference type="EMBL" id="ORX35339.1"/>
    </source>
</evidence>
<dbReference type="PANTHER" id="PTHR39447">
    <property type="entry name" value="ALPHA-L-ARABINOFURANOSIDASE B"/>
    <property type="match status" value="1"/>
</dbReference>